<reference evidence="1 2" key="1">
    <citation type="journal article" date="2015" name="Nature">
        <title>rRNA introns, odd ribosomes, and small enigmatic genomes across a large radiation of phyla.</title>
        <authorList>
            <person name="Brown C.T."/>
            <person name="Hug L.A."/>
            <person name="Thomas B.C."/>
            <person name="Sharon I."/>
            <person name="Castelle C.J."/>
            <person name="Singh A."/>
            <person name="Wilkins M.J."/>
            <person name="Williams K.H."/>
            <person name="Banfield J.F."/>
        </authorList>
    </citation>
    <scope>NUCLEOTIDE SEQUENCE [LARGE SCALE GENOMIC DNA]</scope>
</reference>
<proteinExistence type="predicted"/>
<dbReference type="EMBL" id="LCBF01000004">
    <property type="protein sequence ID" value="KKS07648.1"/>
    <property type="molecule type" value="Genomic_DNA"/>
</dbReference>
<protein>
    <submittedName>
        <fullName evidence="1">Uncharacterized protein</fullName>
    </submittedName>
</protein>
<gene>
    <name evidence="1" type="ORF">UU59_C0004G0038</name>
</gene>
<name>A0A0G0Z419_UNCKA</name>
<comment type="caution">
    <text evidence="1">The sequence shown here is derived from an EMBL/GenBank/DDBJ whole genome shotgun (WGS) entry which is preliminary data.</text>
</comment>
<evidence type="ECO:0000313" key="2">
    <source>
        <dbReference type="Proteomes" id="UP000034544"/>
    </source>
</evidence>
<organism evidence="1 2">
    <name type="scientific">candidate division WWE3 bacterium GW2011_GWE1_41_27</name>
    <dbReference type="NCBI Taxonomy" id="1619131"/>
    <lineage>
        <taxon>Bacteria</taxon>
        <taxon>Katanobacteria</taxon>
    </lineage>
</organism>
<accession>A0A0G0Z419</accession>
<evidence type="ECO:0000313" key="1">
    <source>
        <dbReference type="EMBL" id="KKS07648.1"/>
    </source>
</evidence>
<dbReference type="Proteomes" id="UP000034544">
    <property type="component" value="Unassembled WGS sequence"/>
</dbReference>
<sequence length="115" mass="13203">MTKNDTIEIKIRKDSVNVLYREYYTDRKISRVPHKIYTLPLGNVKNSKLVSDIGPIGASLITMLNKIESLDFVYLTYNSVGLSKKRGRDWTAIEQLVFLDIQTAFGAAAYRTKNW</sequence>
<dbReference type="AlphaFoldDB" id="A0A0G0Z419"/>